<accession>A0ACC1AVT8</accession>
<protein>
    <submittedName>
        <fullName evidence="1">Uncharacterized protein</fullName>
    </submittedName>
</protein>
<keyword evidence="2" id="KW-1185">Reference proteome</keyword>
<name>A0ACC1AVT8_9ROSI</name>
<sequence>MVPGCRVVYFKQRQIGIYKWGDFAATNNES</sequence>
<dbReference type="EMBL" id="CM047904">
    <property type="protein sequence ID" value="KAJ0090806.1"/>
    <property type="molecule type" value="Genomic_DNA"/>
</dbReference>
<comment type="caution">
    <text evidence="1">The sequence shown here is derived from an EMBL/GenBank/DDBJ whole genome shotgun (WGS) entry which is preliminary data.</text>
</comment>
<evidence type="ECO:0000313" key="2">
    <source>
        <dbReference type="Proteomes" id="UP001164250"/>
    </source>
</evidence>
<organism evidence="1 2">
    <name type="scientific">Pistacia atlantica</name>
    <dbReference type="NCBI Taxonomy" id="434234"/>
    <lineage>
        <taxon>Eukaryota</taxon>
        <taxon>Viridiplantae</taxon>
        <taxon>Streptophyta</taxon>
        <taxon>Embryophyta</taxon>
        <taxon>Tracheophyta</taxon>
        <taxon>Spermatophyta</taxon>
        <taxon>Magnoliopsida</taxon>
        <taxon>eudicotyledons</taxon>
        <taxon>Gunneridae</taxon>
        <taxon>Pentapetalae</taxon>
        <taxon>rosids</taxon>
        <taxon>malvids</taxon>
        <taxon>Sapindales</taxon>
        <taxon>Anacardiaceae</taxon>
        <taxon>Pistacia</taxon>
    </lineage>
</organism>
<proteinExistence type="predicted"/>
<gene>
    <name evidence="1" type="ORF">Patl1_13876</name>
</gene>
<evidence type="ECO:0000313" key="1">
    <source>
        <dbReference type="EMBL" id="KAJ0090806.1"/>
    </source>
</evidence>
<dbReference type="Proteomes" id="UP001164250">
    <property type="component" value="Chromosome 8"/>
</dbReference>
<reference evidence="2" key="1">
    <citation type="journal article" date="2023" name="G3 (Bethesda)">
        <title>Genome assembly and association tests identify interacting loci associated with vigor, precocity, and sex in interspecific pistachio rootstocks.</title>
        <authorList>
            <person name="Palmer W."/>
            <person name="Jacygrad E."/>
            <person name="Sagayaradj S."/>
            <person name="Cavanaugh K."/>
            <person name="Han R."/>
            <person name="Bertier L."/>
            <person name="Beede B."/>
            <person name="Kafkas S."/>
            <person name="Golino D."/>
            <person name="Preece J."/>
            <person name="Michelmore R."/>
        </authorList>
    </citation>
    <scope>NUCLEOTIDE SEQUENCE [LARGE SCALE GENOMIC DNA]</scope>
</reference>